<dbReference type="EMBL" id="JACBZT010000001">
    <property type="protein sequence ID" value="NYJ05037.1"/>
    <property type="molecule type" value="Genomic_DNA"/>
</dbReference>
<sequence length="74" mass="7871">MTRLAVDPIACTGHGLCAELLPEAIALDEWGYPLLADGELPRELLRRARSVAATCPTRALRLVQTAARSAATDA</sequence>
<protein>
    <submittedName>
        <fullName evidence="1">Ferredoxin</fullName>
    </submittedName>
</protein>
<gene>
    <name evidence="1" type="ORF">GGQ55_001315</name>
</gene>
<dbReference type="Gene3D" id="3.30.70.20">
    <property type="match status" value="1"/>
</dbReference>
<keyword evidence="2" id="KW-1185">Reference proteome</keyword>
<proteinExistence type="predicted"/>
<evidence type="ECO:0000313" key="1">
    <source>
        <dbReference type="EMBL" id="NYJ05037.1"/>
    </source>
</evidence>
<dbReference type="AlphaFoldDB" id="A0A853CCE7"/>
<comment type="caution">
    <text evidence="1">The sequence shown here is derived from an EMBL/GenBank/DDBJ whole genome shotgun (WGS) entry which is preliminary data.</text>
</comment>
<dbReference type="RefSeq" id="WP_179715675.1">
    <property type="nucleotide sequence ID" value="NZ_JACBZT010000001.1"/>
</dbReference>
<dbReference type="SUPFAM" id="SSF54862">
    <property type="entry name" value="4Fe-4S ferredoxins"/>
    <property type="match status" value="1"/>
</dbReference>
<organism evidence="1 2">
    <name type="scientific">Petropleomorpha daqingensis</name>
    <dbReference type="NCBI Taxonomy" id="2026353"/>
    <lineage>
        <taxon>Bacteria</taxon>
        <taxon>Bacillati</taxon>
        <taxon>Actinomycetota</taxon>
        <taxon>Actinomycetes</taxon>
        <taxon>Geodermatophilales</taxon>
        <taxon>Geodermatophilaceae</taxon>
        <taxon>Petropleomorpha</taxon>
    </lineage>
</organism>
<accession>A0A853CCE7</accession>
<name>A0A853CCE7_9ACTN</name>
<dbReference type="Pfam" id="PF13459">
    <property type="entry name" value="Fer4_15"/>
    <property type="match status" value="1"/>
</dbReference>
<reference evidence="1 2" key="1">
    <citation type="submission" date="2020-07" db="EMBL/GenBank/DDBJ databases">
        <title>Sequencing the genomes of 1000 actinobacteria strains.</title>
        <authorList>
            <person name="Klenk H.-P."/>
        </authorList>
    </citation>
    <scope>NUCLEOTIDE SEQUENCE [LARGE SCALE GENOMIC DNA]</scope>
    <source>
        <strain evidence="1 2">DSM 104001</strain>
    </source>
</reference>
<evidence type="ECO:0000313" key="2">
    <source>
        <dbReference type="Proteomes" id="UP000541969"/>
    </source>
</evidence>
<dbReference type="Proteomes" id="UP000541969">
    <property type="component" value="Unassembled WGS sequence"/>
</dbReference>